<evidence type="ECO:0000256" key="5">
    <source>
        <dbReference type="ARBA" id="ARBA00022692"/>
    </source>
</evidence>
<feature type="transmembrane region" description="Helical" evidence="8">
    <location>
        <begin position="47"/>
        <end position="66"/>
    </location>
</feature>
<proteinExistence type="inferred from homology"/>
<feature type="transmembrane region" description="Helical" evidence="8">
    <location>
        <begin position="136"/>
        <end position="169"/>
    </location>
</feature>
<keyword evidence="5 8" id="KW-0812">Transmembrane</keyword>
<dbReference type="Pfam" id="PF04535">
    <property type="entry name" value="CASP_dom"/>
    <property type="match status" value="1"/>
</dbReference>
<keyword evidence="6 8" id="KW-1133">Transmembrane helix</keyword>
<comment type="subcellular location">
    <subcellularLocation>
        <location evidence="1 8">Cell membrane</location>
        <topology evidence="1 8">Multi-pass membrane protein</topology>
    </subcellularLocation>
</comment>
<keyword evidence="7 8" id="KW-0472">Membrane</keyword>
<evidence type="ECO:0000256" key="8">
    <source>
        <dbReference type="RuleBase" id="RU361233"/>
    </source>
</evidence>
<dbReference type="InterPro" id="IPR006702">
    <property type="entry name" value="CASP_dom"/>
</dbReference>
<evidence type="ECO:0000256" key="7">
    <source>
        <dbReference type="ARBA" id="ARBA00023136"/>
    </source>
</evidence>
<dbReference type="NCBIfam" id="TIGR01569">
    <property type="entry name" value="A_tha_TIGR01569"/>
    <property type="match status" value="1"/>
</dbReference>
<protein>
    <recommendedName>
        <fullName evidence="8">CASP-like protein</fullName>
    </recommendedName>
</protein>
<sequence>MDTWNIEAFLRILSTVLFALTACLVGFDTQTKVLFYTLTKKATFKDLNALYVIVWIDTAVAVYNLLQVLRSYILPGFRKDLKASYRYLAWGIYLLDQGFQAAAYVVFAATMAAVQASTLAVTGEKSFQWMKVCNRYTRFCVQIGGALLCGSIAAILMAITSSISAYALFRHYSPKKFLQLKGK</sequence>
<gene>
    <name evidence="10" type="ORF">DH2020_006421</name>
</gene>
<evidence type="ECO:0000256" key="2">
    <source>
        <dbReference type="ARBA" id="ARBA00007651"/>
    </source>
</evidence>
<evidence type="ECO:0000313" key="10">
    <source>
        <dbReference type="EMBL" id="KAK6159107.1"/>
    </source>
</evidence>
<dbReference type="Proteomes" id="UP001318860">
    <property type="component" value="Unassembled WGS sequence"/>
</dbReference>
<name>A0ABR0XIT7_REHGL</name>
<feature type="transmembrane region" description="Helical" evidence="8">
    <location>
        <begin position="9"/>
        <end position="27"/>
    </location>
</feature>
<evidence type="ECO:0000256" key="6">
    <source>
        <dbReference type="ARBA" id="ARBA00022989"/>
    </source>
</evidence>
<reference evidence="10 11" key="1">
    <citation type="journal article" date="2021" name="Comput. Struct. Biotechnol. J.">
        <title>De novo genome assembly of the potent medicinal plant Rehmannia glutinosa using nanopore technology.</title>
        <authorList>
            <person name="Ma L."/>
            <person name="Dong C."/>
            <person name="Song C."/>
            <person name="Wang X."/>
            <person name="Zheng X."/>
            <person name="Niu Y."/>
            <person name="Chen S."/>
            <person name="Feng W."/>
        </authorList>
    </citation>
    <scope>NUCLEOTIDE SEQUENCE [LARGE SCALE GENOMIC DNA]</scope>
    <source>
        <strain evidence="10">DH-2019</strain>
    </source>
</reference>
<keyword evidence="11" id="KW-1185">Reference proteome</keyword>
<dbReference type="PANTHER" id="PTHR33573:SF30">
    <property type="entry name" value="CASP-LIKE PROTEIN 2C1-RELATED"/>
    <property type="match status" value="1"/>
</dbReference>
<keyword evidence="4 8" id="KW-1003">Cell membrane</keyword>
<comment type="caution">
    <text evidence="10">The sequence shown here is derived from an EMBL/GenBank/DDBJ whole genome shotgun (WGS) entry which is preliminary data.</text>
</comment>
<dbReference type="EMBL" id="JABTTQ020000004">
    <property type="protein sequence ID" value="KAK6159107.1"/>
    <property type="molecule type" value="Genomic_DNA"/>
</dbReference>
<comment type="similarity">
    <text evidence="2 8">Belongs to the Casparian strip membrane proteins (CASP) family.</text>
</comment>
<organism evidence="10 11">
    <name type="scientific">Rehmannia glutinosa</name>
    <name type="common">Chinese foxglove</name>
    <dbReference type="NCBI Taxonomy" id="99300"/>
    <lineage>
        <taxon>Eukaryota</taxon>
        <taxon>Viridiplantae</taxon>
        <taxon>Streptophyta</taxon>
        <taxon>Embryophyta</taxon>
        <taxon>Tracheophyta</taxon>
        <taxon>Spermatophyta</taxon>
        <taxon>Magnoliopsida</taxon>
        <taxon>eudicotyledons</taxon>
        <taxon>Gunneridae</taxon>
        <taxon>Pentapetalae</taxon>
        <taxon>asterids</taxon>
        <taxon>lamiids</taxon>
        <taxon>Lamiales</taxon>
        <taxon>Orobanchaceae</taxon>
        <taxon>Rehmannieae</taxon>
        <taxon>Rehmannia</taxon>
    </lineage>
</organism>
<dbReference type="InterPro" id="IPR006459">
    <property type="entry name" value="CASP/CASPL"/>
</dbReference>
<accession>A0ABR0XIT7</accession>
<feature type="domain" description="Casparian strip membrane protein" evidence="9">
    <location>
        <begin position="5"/>
        <end position="156"/>
    </location>
</feature>
<evidence type="ECO:0000313" key="11">
    <source>
        <dbReference type="Proteomes" id="UP001318860"/>
    </source>
</evidence>
<evidence type="ECO:0000256" key="1">
    <source>
        <dbReference type="ARBA" id="ARBA00004651"/>
    </source>
</evidence>
<evidence type="ECO:0000259" key="9">
    <source>
        <dbReference type="Pfam" id="PF04535"/>
    </source>
</evidence>
<feature type="transmembrane region" description="Helical" evidence="8">
    <location>
        <begin position="87"/>
        <end position="116"/>
    </location>
</feature>
<comment type="subunit">
    <text evidence="3 8">Homodimer and heterodimers.</text>
</comment>
<evidence type="ECO:0000256" key="3">
    <source>
        <dbReference type="ARBA" id="ARBA00011489"/>
    </source>
</evidence>
<dbReference type="PANTHER" id="PTHR33573">
    <property type="entry name" value="CASP-LIKE PROTEIN 4A4"/>
    <property type="match status" value="1"/>
</dbReference>
<evidence type="ECO:0000256" key="4">
    <source>
        <dbReference type="ARBA" id="ARBA00022475"/>
    </source>
</evidence>